<organism evidence="3 4">
    <name type="scientific">Caenorhabditis elegans</name>
    <dbReference type="NCBI Taxonomy" id="6239"/>
    <lineage>
        <taxon>Eukaryota</taxon>
        <taxon>Metazoa</taxon>
        <taxon>Ecdysozoa</taxon>
        <taxon>Nematoda</taxon>
        <taxon>Chromadorea</taxon>
        <taxon>Rhabditida</taxon>
        <taxon>Rhabditina</taxon>
        <taxon>Rhabditomorpha</taxon>
        <taxon>Rhabditoidea</taxon>
        <taxon>Rhabditidae</taxon>
        <taxon>Peloderinae</taxon>
        <taxon>Caenorhabditis</taxon>
    </lineage>
</organism>
<dbReference type="FunCoup" id="Q95XR9">
    <property type="interactions" value="404"/>
</dbReference>
<dbReference type="GO" id="GO:0090158">
    <property type="term" value="P:endoplasmic reticulum membrane organization"/>
    <property type="evidence" value="ECO:0000318"/>
    <property type="project" value="GO_Central"/>
</dbReference>
<gene>
    <name evidence="3" type="ORF">CELE_Y38F2AR.10</name>
    <name evidence="3 5" type="ORF">Y38F2AR.10</name>
</gene>
<accession>Q95XR9</accession>
<name>Q95XR9_CAEEL</name>
<dbReference type="GO" id="GO:0005789">
    <property type="term" value="C:endoplasmic reticulum membrane"/>
    <property type="evidence" value="ECO:0000318"/>
    <property type="project" value="GO_Central"/>
</dbReference>
<protein>
    <recommendedName>
        <fullName evidence="1">Major sperm protein</fullName>
    </recommendedName>
</protein>
<dbReference type="UCSC" id="Y38F2AR.10">
    <property type="organism name" value="c. elegans"/>
</dbReference>
<sequence>MDSDVELKNVHFNPSESVTFDAEPRKQEIPIEIQNNESMDLLVKFKSTRSGIFNTLPTFAIVKAGNSMKFELICEGIDREKVSRDRFSIIVSGIKPTVLAAKQIWKNYKNREELLIGKIHKKMIFIKFSGINETDWWNKSIFGEPETKIPTFVIQPQQSDDPLSEDMKTTLIAGKYTCLLVPLE</sequence>
<dbReference type="OrthoDB" id="5775492at2759"/>
<dbReference type="KEGG" id="cel:CELE_Y38F2AR.10"/>
<dbReference type="PaxDb" id="6239-Y38F2AR.10"/>
<dbReference type="PROSITE" id="PS50202">
    <property type="entry name" value="MSP"/>
    <property type="match status" value="1"/>
</dbReference>
<dbReference type="HOGENOM" id="CLU_1409943_0_0_1"/>
<keyword evidence="1" id="KW-0206">Cytoskeleton</keyword>
<dbReference type="Bgee" id="WBGene00021428">
    <property type="expression patterns" value="Expressed in adult organism and 1 other cell type or tissue"/>
</dbReference>
<keyword evidence="4" id="KW-1185">Reference proteome</keyword>
<dbReference type="STRING" id="6239.Y38F2AR.10.1"/>
<dbReference type="WormBase" id="Y38F2AR.10">
    <property type="protein sequence ID" value="CE29375"/>
    <property type="gene ID" value="WBGene00021428"/>
</dbReference>
<dbReference type="InterPro" id="IPR000535">
    <property type="entry name" value="MSP_dom"/>
</dbReference>
<dbReference type="GO" id="GO:0043495">
    <property type="term" value="F:protein-membrane adaptor activity"/>
    <property type="evidence" value="ECO:0000318"/>
    <property type="project" value="GO_Central"/>
</dbReference>
<dbReference type="Proteomes" id="UP000001940">
    <property type="component" value="Chromosome IV"/>
</dbReference>
<evidence type="ECO:0000256" key="1">
    <source>
        <dbReference type="RuleBase" id="RU003425"/>
    </source>
</evidence>
<dbReference type="AGR" id="WB:WBGene00021428"/>
<evidence type="ECO:0000313" key="5">
    <source>
        <dbReference type="WormBase" id="Y38F2AR.10"/>
    </source>
</evidence>
<comment type="function">
    <text evidence="1">Central component in molecular interactions underlying sperm crawling. Forms an extensive filament system that extends from sperm villipoda, along the leading edge of the pseudopod.</text>
</comment>
<dbReference type="InterPro" id="IPR008962">
    <property type="entry name" value="PapD-like_sf"/>
</dbReference>
<dbReference type="EMBL" id="BX284604">
    <property type="protein sequence ID" value="CCD67385.1"/>
    <property type="molecule type" value="Genomic_DNA"/>
</dbReference>
<dbReference type="GO" id="GO:0061817">
    <property type="term" value="P:endoplasmic reticulum-plasma membrane tethering"/>
    <property type="evidence" value="ECO:0000318"/>
    <property type="project" value="GO_Central"/>
</dbReference>
<dbReference type="GeneID" id="177030"/>
<dbReference type="Reactome" id="R-CEL-9013405">
    <property type="pathway name" value="RHOD GTPase cycle"/>
</dbReference>
<keyword evidence="1" id="KW-0963">Cytoplasm</keyword>
<dbReference type="SUPFAM" id="SSF49354">
    <property type="entry name" value="PapD-like"/>
    <property type="match status" value="1"/>
</dbReference>
<evidence type="ECO:0000259" key="2">
    <source>
        <dbReference type="PROSITE" id="PS50202"/>
    </source>
</evidence>
<dbReference type="Pfam" id="PF00635">
    <property type="entry name" value="Motile_Sperm"/>
    <property type="match status" value="1"/>
</dbReference>
<proteinExistence type="predicted"/>
<dbReference type="eggNOG" id="ENOG502TIHI">
    <property type="taxonomic scope" value="Eukaryota"/>
</dbReference>
<dbReference type="InParanoid" id="Q95XR9"/>
<dbReference type="RefSeq" id="NP_500200.1">
    <property type="nucleotide sequence ID" value="NM_067799.3"/>
</dbReference>
<dbReference type="OMA" id="VKWKSTR"/>
<dbReference type="InterPro" id="IPR013783">
    <property type="entry name" value="Ig-like_fold"/>
</dbReference>
<dbReference type="Gene3D" id="2.60.40.10">
    <property type="entry name" value="Immunoglobulins"/>
    <property type="match status" value="1"/>
</dbReference>
<dbReference type="GO" id="GO:0005886">
    <property type="term" value="C:plasma membrane"/>
    <property type="evidence" value="ECO:0000318"/>
    <property type="project" value="GO_Central"/>
</dbReference>
<dbReference type="CTD" id="177030"/>
<feature type="domain" description="MSP" evidence="2">
    <location>
        <begin position="9"/>
        <end position="126"/>
    </location>
</feature>
<evidence type="ECO:0000313" key="4">
    <source>
        <dbReference type="Proteomes" id="UP000001940"/>
    </source>
</evidence>
<dbReference type="SMR" id="Q95XR9"/>
<reference evidence="3 4" key="1">
    <citation type="journal article" date="1998" name="Science">
        <title>Genome sequence of the nematode C. elegans: a platform for investigating biology.</title>
        <authorList>
            <consortium name="The C. elegans sequencing consortium"/>
            <person name="Sulson J.E."/>
            <person name="Waterston R."/>
        </authorList>
    </citation>
    <scope>NUCLEOTIDE SEQUENCE [LARGE SCALE GENOMIC DNA]</scope>
    <source>
        <strain evidence="3 4">Bristol N2</strain>
    </source>
</reference>
<evidence type="ECO:0000313" key="3">
    <source>
        <dbReference type="EMBL" id="CCD67385.1"/>
    </source>
</evidence>
<dbReference type="AlphaFoldDB" id="Q95XR9"/>